<dbReference type="InterPro" id="IPR011333">
    <property type="entry name" value="SKP1/BTB/POZ_sf"/>
</dbReference>
<accession>A0A1I7ZZH9</accession>
<evidence type="ECO:0000313" key="3">
    <source>
        <dbReference type="WBParaSite" id="L893_g31332.t1"/>
    </source>
</evidence>
<dbReference type="PANTHER" id="PTHR22744">
    <property type="entry name" value="HELIX LOOP HELIX PROTEIN 21-RELATED"/>
    <property type="match status" value="1"/>
</dbReference>
<dbReference type="Pfam" id="PF00651">
    <property type="entry name" value="BTB"/>
    <property type="match status" value="1"/>
</dbReference>
<dbReference type="WBParaSite" id="L893_g31332.t1">
    <property type="protein sequence ID" value="L893_g31332.t1"/>
    <property type="gene ID" value="L893_g31332"/>
</dbReference>
<organism evidence="2 3">
    <name type="scientific">Steinernema glaseri</name>
    <dbReference type="NCBI Taxonomy" id="37863"/>
    <lineage>
        <taxon>Eukaryota</taxon>
        <taxon>Metazoa</taxon>
        <taxon>Ecdysozoa</taxon>
        <taxon>Nematoda</taxon>
        <taxon>Chromadorea</taxon>
        <taxon>Rhabditida</taxon>
        <taxon>Tylenchina</taxon>
        <taxon>Panagrolaimomorpha</taxon>
        <taxon>Strongyloidoidea</taxon>
        <taxon>Steinernematidae</taxon>
        <taxon>Steinernema</taxon>
    </lineage>
</organism>
<keyword evidence="2" id="KW-1185">Reference proteome</keyword>
<dbReference type="InterPro" id="IPR000210">
    <property type="entry name" value="BTB/POZ_dom"/>
</dbReference>
<dbReference type="PANTHER" id="PTHR22744:SF17">
    <property type="entry name" value="BTB DOMAIN-CONTAINING PROTEIN"/>
    <property type="match status" value="1"/>
</dbReference>
<dbReference type="Gene3D" id="3.30.710.10">
    <property type="entry name" value="Potassium Channel Kv1.1, Chain A"/>
    <property type="match status" value="1"/>
</dbReference>
<protein>
    <submittedName>
        <fullName evidence="3">BTB domain-containing protein</fullName>
    </submittedName>
</protein>
<dbReference type="SUPFAM" id="SSF54695">
    <property type="entry name" value="POZ domain"/>
    <property type="match status" value="1"/>
</dbReference>
<dbReference type="AlphaFoldDB" id="A0A1I7ZZH9"/>
<feature type="domain" description="BTB" evidence="1">
    <location>
        <begin position="3"/>
        <end position="58"/>
    </location>
</feature>
<evidence type="ECO:0000313" key="2">
    <source>
        <dbReference type="Proteomes" id="UP000095287"/>
    </source>
</evidence>
<evidence type="ECO:0000259" key="1">
    <source>
        <dbReference type="Pfam" id="PF00651"/>
    </source>
</evidence>
<reference evidence="3" key="1">
    <citation type="submission" date="2016-11" db="UniProtKB">
        <authorList>
            <consortium name="WormBaseParasite"/>
        </authorList>
    </citation>
    <scope>IDENTIFICATION</scope>
</reference>
<dbReference type="Proteomes" id="UP000095287">
    <property type="component" value="Unplaced"/>
</dbReference>
<sequence>MDSVEIPDVSHDEFVDFLRVIYPSHKEVTEDNVESLLRLADRFDVPFVTERCEDFLLTTDHFSLAEKLLISGQFQLCRLENQCLKEVNSLADLRHVSEAPEAALLTDFTKVSLYERMVRLSKEREEATVPLPPRPSAISYKVTHTPSFVF</sequence>
<name>A0A1I7ZZH9_9BILA</name>
<proteinExistence type="predicted"/>